<dbReference type="RefSeq" id="WP_148618973.1">
    <property type="nucleotide sequence ID" value="NZ_CP042912.1"/>
</dbReference>
<feature type="transmembrane region" description="Helical" evidence="1">
    <location>
        <begin position="86"/>
        <end position="105"/>
    </location>
</feature>
<keyword evidence="1" id="KW-0472">Membrane</keyword>
<organism evidence="2 3">
    <name type="scientific">Mariniblastus fucicola</name>
    <dbReference type="NCBI Taxonomy" id="980251"/>
    <lineage>
        <taxon>Bacteria</taxon>
        <taxon>Pseudomonadati</taxon>
        <taxon>Planctomycetota</taxon>
        <taxon>Planctomycetia</taxon>
        <taxon>Pirellulales</taxon>
        <taxon>Pirellulaceae</taxon>
        <taxon>Mariniblastus</taxon>
    </lineage>
</organism>
<sequence>MAMFNEKKPIPLLCRGPDKTRCYANEPKRWSVVEGSDSDAFKARLVLRQGWGLRETLGVVIIPVVGLVIFGSVGLAVWHAKPDGDFAVTFLSFIVLIFVGQLILFRMFINGEVRYFDAWPAEVLTVYADRTFTLEGDVSYKRELPVGSILRYTQHDPEPGSQGASSYSELDLVVRDGKEVIAKWPLLADKYNLAWKKAQKLSKAIGIPLERIVLQSNGKPYPPALTN</sequence>
<evidence type="ECO:0000313" key="2">
    <source>
        <dbReference type="EMBL" id="QEG23960.1"/>
    </source>
</evidence>
<feature type="transmembrane region" description="Helical" evidence="1">
    <location>
        <begin position="57"/>
        <end position="80"/>
    </location>
</feature>
<name>A0A5B9PFJ7_9BACT</name>
<dbReference type="Proteomes" id="UP000322214">
    <property type="component" value="Chromosome"/>
</dbReference>
<keyword evidence="1" id="KW-1133">Transmembrane helix</keyword>
<keyword evidence="1" id="KW-0812">Transmembrane</keyword>
<reference evidence="2 3" key="1">
    <citation type="submission" date="2019-08" db="EMBL/GenBank/DDBJ databases">
        <title>Deep-cultivation of Planctomycetes and their phenomic and genomic characterization uncovers novel biology.</title>
        <authorList>
            <person name="Wiegand S."/>
            <person name="Jogler M."/>
            <person name="Boedeker C."/>
            <person name="Pinto D."/>
            <person name="Vollmers J."/>
            <person name="Rivas-Marin E."/>
            <person name="Kohn T."/>
            <person name="Peeters S.H."/>
            <person name="Heuer A."/>
            <person name="Rast P."/>
            <person name="Oberbeckmann S."/>
            <person name="Bunk B."/>
            <person name="Jeske O."/>
            <person name="Meyerdierks A."/>
            <person name="Storesund J.E."/>
            <person name="Kallscheuer N."/>
            <person name="Luecker S."/>
            <person name="Lage O.M."/>
            <person name="Pohl T."/>
            <person name="Merkel B.J."/>
            <person name="Hornburger P."/>
            <person name="Mueller R.-W."/>
            <person name="Bruemmer F."/>
            <person name="Labrenz M."/>
            <person name="Spormann A.M."/>
            <person name="Op den Camp H."/>
            <person name="Overmann J."/>
            <person name="Amann R."/>
            <person name="Jetten M.S.M."/>
            <person name="Mascher T."/>
            <person name="Medema M.H."/>
            <person name="Devos D.P."/>
            <person name="Kaster A.-K."/>
            <person name="Ovreas L."/>
            <person name="Rohde M."/>
            <person name="Galperin M.Y."/>
            <person name="Jogler C."/>
        </authorList>
    </citation>
    <scope>NUCLEOTIDE SEQUENCE [LARGE SCALE GENOMIC DNA]</scope>
    <source>
        <strain evidence="2 3">FC18</strain>
    </source>
</reference>
<dbReference type="AlphaFoldDB" id="A0A5B9PFJ7"/>
<keyword evidence="3" id="KW-1185">Reference proteome</keyword>
<evidence type="ECO:0000256" key="1">
    <source>
        <dbReference type="SAM" id="Phobius"/>
    </source>
</evidence>
<evidence type="ECO:0000313" key="3">
    <source>
        <dbReference type="Proteomes" id="UP000322214"/>
    </source>
</evidence>
<gene>
    <name evidence="2" type="ORF">MFFC18_38650</name>
</gene>
<proteinExistence type="predicted"/>
<dbReference type="EMBL" id="CP042912">
    <property type="protein sequence ID" value="QEG23960.1"/>
    <property type="molecule type" value="Genomic_DNA"/>
</dbReference>
<accession>A0A5B9PFJ7</accession>
<protein>
    <submittedName>
        <fullName evidence="2">Uncharacterized protein</fullName>
    </submittedName>
</protein>
<dbReference type="KEGG" id="mff:MFFC18_38650"/>